<dbReference type="PROSITE" id="PS50109">
    <property type="entry name" value="HIS_KIN"/>
    <property type="match status" value="1"/>
</dbReference>
<evidence type="ECO:0000256" key="4">
    <source>
        <dbReference type="SAM" id="Coils"/>
    </source>
</evidence>
<dbReference type="KEGG" id="ssei:FJR45_03560"/>
<dbReference type="CDD" id="cd00082">
    <property type="entry name" value="HisKA"/>
    <property type="match status" value="1"/>
</dbReference>
<dbReference type="PANTHER" id="PTHR43065:SF42">
    <property type="entry name" value="TWO-COMPONENT SENSOR PPRA"/>
    <property type="match status" value="1"/>
</dbReference>
<evidence type="ECO:0000256" key="3">
    <source>
        <dbReference type="ARBA" id="ARBA00022553"/>
    </source>
</evidence>
<evidence type="ECO:0000256" key="1">
    <source>
        <dbReference type="ARBA" id="ARBA00000085"/>
    </source>
</evidence>
<dbReference type="InterPro" id="IPR003661">
    <property type="entry name" value="HisK_dim/P_dom"/>
</dbReference>
<keyword evidence="4" id="KW-0175">Coiled coil</keyword>
<keyword evidence="6" id="KW-0418">Kinase</keyword>
<proteinExistence type="predicted"/>
<reference evidence="6 7" key="1">
    <citation type="submission" date="2019-06" db="EMBL/GenBank/DDBJ databases">
        <title>Sulfurimonas gotlandica sp. nov., a chemoautotrophic and psychrotolerant epsilonproteobacterium isolated from a pelagic redoxcline, and an emended description of the genus Sulfurimonas.</title>
        <authorList>
            <person name="Wang S."/>
            <person name="Jiang L."/>
            <person name="Shao Z."/>
        </authorList>
    </citation>
    <scope>NUCLEOTIDE SEQUENCE [LARGE SCALE GENOMIC DNA]</scope>
    <source>
        <strain evidence="6 7">S2-6</strain>
    </source>
</reference>
<dbReference type="Pfam" id="PF02518">
    <property type="entry name" value="HATPase_c"/>
    <property type="match status" value="1"/>
</dbReference>
<dbReference type="InterPro" id="IPR004358">
    <property type="entry name" value="Sig_transdc_His_kin-like_C"/>
</dbReference>
<keyword evidence="3" id="KW-0597">Phosphoprotein</keyword>
<dbReference type="EMBL" id="CP041235">
    <property type="protein sequence ID" value="QOP44696.1"/>
    <property type="molecule type" value="Genomic_DNA"/>
</dbReference>
<dbReference type="EC" id="2.7.13.3" evidence="2"/>
<dbReference type="SMART" id="SM00387">
    <property type="entry name" value="HATPase_c"/>
    <property type="match status" value="1"/>
</dbReference>
<sequence length="271" mass="31391">MLQKLEESKKDVEKKVKERTEELNKLNETLEELVKEKTNENIRQLETLQQQSKLASMGEMIGAIAHQWRQPLNEISIAVQNLKYDYEDGLITKEYLDDFIKSTKKVIQFMSDTIDDFRNFYRVDKTQERFSVKEAIQRVLSIQKAQLQNNNIKVTLLGEDFEVVGYKNELQQVILNLINNAKDVLLERNISDAKITIVLKNHTVIVRDNGGGITPEVIDRVFEPYFTTKEQGKGTGMGLYMSKMMIEENMNAKLSVKNTNEGAEFRIDFDE</sequence>
<dbReference type="PRINTS" id="PR00344">
    <property type="entry name" value="BCTRLSENSOR"/>
</dbReference>
<dbReference type="InterPro" id="IPR036097">
    <property type="entry name" value="HisK_dim/P_sf"/>
</dbReference>
<organism evidence="6 7">
    <name type="scientific">Sulfurimonas sediminis</name>
    <dbReference type="NCBI Taxonomy" id="2590020"/>
    <lineage>
        <taxon>Bacteria</taxon>
        <taxon>Pseudomonadati</taxon>
        <taxon>Campylobacterota</taxon>
        <taxon>Epsilonproteobacteria</taxon>
        <taxon>Campylobacterales</taxon>
        <taxon>Sulfurimonadaceae</taxon>
        <taxon>Sulfurimonas</taxon>
    </lineage>
</organism>
<keyword evidence="7" id="KW-1185">Reference proteome</keyword>
<evidence type="ECO:0000313" key="6">
    <source>
        <dbReference type="EMBL" id="QOP44696.1"/>
    </source>
</evidence>
<dbReference type="GO" id="GO:0000155">
    <property type="term" value="F:phosphorelay sensor kinase activity"/>
    <property type="evidence" value="ECO:0007669"/>
    <property type="project" value="InterPro"/>
</dbReference>
<dbReference type="Gene3D" id="1.10.287.130">
    <property type="match status" value="1"/>
</dbReference>
<accession>A0A7M1B5B5</accession>
<feature type="coiled-coil region" evidence="4">
    <location>
        <begin position="2"/>
        <end position="43"/>
    </location>
</feature>
<dbReference type="Proteomes" id="UP000593719">
    <property type="component" value="Chromosome"/>
</dbReference>
<dbReference type="PANTHER" id="PTHR43065">
    <property type="entry name" value="SENSOR HISTIDINE KINASE"/>
    <property type="match status" value="1"/>
</dbReference>
<dbReference type="InterPro" id="IPR036890">
    <property type="entry name" value="HATPase_C_sf"/>
</dbReference>
<dbReference type="AlphaFoldDB" id="A0A7M1B5B5"/>
<feature type="domain" description="Histidine kinase" evidence="5">
    <location>
        <begin position="63"/>
        <end position="271"/>
    </location>
</feature>
<protein>
    <recommendedName>
        <fullName evidence="2">histidine kinase</fullName>
        <ecNumber evidence="2">2.7.13.3</ecNumber>
    </recommendedName>
</protein>
<dbReference type="Gene3D" id="3.30.565.10">
    <property type="entry name" value="Histidine kinase-like ATPase, C-terminal domain"/>
    <property type="match status" value="1"/>
</dbReference>
<name>A0A7M1B5B5_9BACT</name>
<gene>
    <name evidence="6" type="ORF">FJR45_03560</name>
</gene>
<dbReference type="SUPFAM" id="SSF55874">
    <property type="entry name" value="ATPase domain of HSP90 chaperone/DNA topoisomerase II/histidine kinase"/>
    <property type="match status" value="1"/>
</dbReference>
<dbReference type="InterPro" id="IPR003594">
    <property type="entry name" value="HATPase_dom"/>
</dbReference>
<evidence type="ECO:0000313" key="7">
    <source>
        <dbReference type="Proteomes" id="UP000593719"/>
    </source>
</evidence>
<comment type="catalytic activity">
    <reaction evidence="1">
        <text>ATP + protein L-histidine = ADP + protein N-phospho-L-histidine.</text>
        <dbReference type="EC" id="2.7.13.3"/>
    </reaction>
</comment>
<dbReference type="SUPFAM" id="SSF47384">
    <property type="entry name" value="Homodimeric domain of signal transducing histidine kinase"/>
    <property type="match status" value="1"/>
</dbReference>
<dbReference type="InterPro" id="IPR005467">
    <property type="entry name" value="His_kinase_dom"/>
</dbReference>
<evidence type="ECO:0000256" key="2">
    <source>
        <dbReference type="ARBA" id="ARBA00012438"/>
    </source>
</evidence>
<evidence type="ECO:0000259" key="5">
    <source>
        <dbReference type="PROSITE" id="PS50109"/>
    </source>
</evidence>
<keyword evidence="6" id="KW-0808">Transferase</keyword>